<gene>
    <name evidence="1" type="ORF">A8F95_08395</name>
</gene>
<organism evidence="1 2">
    <name type="scientific">Pseudobacillus wudalianchiensis</name>
    <dbReference type="NCBI Taxonomy" id="1743143"/>
    <lineage>
        <taxon>Bacteria</taxon>
        <taxon>Bacillati</taxon>
        <taxon>Bacillota</taxon>
        <taxon>Bacilli</taxon>
        <taxon>Bacillales</taxon>
        <taxon>Bacillaceae</taxon>
        <taxon>Pseudobacillus</taxon>
    </lineage>
</organism>
<reference evidence="2" key="1">
    <citation type="submission" date="2016-05" db="EMBL/GenBank/DDBJ databases">
        <authorList>
            <person name="Liu B."/>
            <person name="Wang J."/>
            <person name="Zhu Y."/>
            <person name="Liu G."/>
            <person name="Chen Q."/>
            <person name="Chen Z."/>
            <person name="Lan J."/>
            <person name="Che J."/>
            <person name="Ge C."/>
            <person name="Shi H."/>
            <person name="Pan Z."/>
            <person name="Liu X."/>
        </authorList>
    </citation>
    <scope>NUCLEOTIDE SEQUENCE [LARGE SCALE GENOMIC DNA]</scope>
    <source>
        <strain evidence="2">FJAT-27215</strain>
    </source>
</reference>
<protein>
    <submittedName>
        <fullName evidence="1">Uncharacterized protein</fullName>
    </submittedName>
</protein>
<accession>A0A1B9AUQ5</accession>
<proteinExistence type="predicted"/>
<evidence type="ECO:0000313" key="2">
    <source>
        <dbReference type="Proteomes" id="UP000092578"/>
    </source>
</evidence>
<dbReference type="AlphaFoldDB" id="A0A1B9AUQ5"/>
<comment type="caution">
    <text evidence="1">The sequence shown here is derived from an EMBL/GenBank/DDBJ whole genome shotgun (WGS) entry which is preliminary data.</text>
</comment>
<name>A0A1B9AUQ5_9BACI</name>
<keyword evidence="2" id="KW-1185">Reference proteome</keyword>
<dbReference type="Proteomes" id="UP000092578">
    <property type="component" value="Unassembled WGS sequence"/>
</dbReference>
<dbReference type="RefSeq" id="WP_065410918.1">
    <property type="nucleotide sequence ID" value="NZ_MAYT01000023.1"/>
</dbReference>
<sequence>MKREWVKHEDPNNKYGATFTLGNKDIEVPKGAVISVTRGENFNIPRLMINGILNQFIMKALVKNENLLYAELTGQMQGGVGQTMTVWKDPKLMNRFRTKGFHNFSRRFFSWVFYSGNVKSYFHTWKAVGKIPSSAEAKEYVVENGRFYDGGKLVRRAKQQKA</sequence>
<evidence type="ECO:0000313" key="1">
    <source>
        <dbReference type="EMBL" id="OCA87481.1"/>
    </source>
</evidence>
<dbReference type="EMBL" id="MAYT01000023">
    <property type="protein sequence ID" value="OCA87481.1"/>
    <property type="molecule type" value="Genomic_DNA"/>
</dbReference>